<evidence type="ECO:0000256" key="1">
    <source>
        <dbReference type="SAM" id="MobiDB-lite"/>
    </source>
</evidence>
<gene>
    <name evidence="2" type="ORF">JYZ213_LOCUS12897</name>
</gene>
<feature type="compositionally biased region" description="Polar residues" evidence="1">
    <location>
        <begin position="16"/>
        <end position="59"/>
    </location>
</feature>
<feature type="compositionally biased region" description="Low complexity" evidence="1">
    <location>
        <begin position="92"/>
        <end position="107"/>
    </location>
</feature>
<feature type="region of interest" description="Disordered" evidence="1">
    <location>
        <begin position="1"/>
        <end position="114"/>
    </location>
</feature>
<evidence type="ECO:0000313" key="3">
    <source>
        <dbReference type="Proteomes" id="UP000663845"/>
    </source>
</evidence>
<feature type="compositionally biased region" description="Low complexity" evidence="1">
    <location>
        <begin position="60"/>
        <end position="71"/>
    </location>
</feature>
<reference evidence="2" key="1">
    <citation type="submission" date="2021-02" db="EMBL/GenBank/DDBJ databases">
        <authorList>
            <person name="Nowell W R."/>
        </authorList>
    </citation>
    <scope>NUCLEOTIDE SEQUENCE</scope>
</reference>
<feature type="compositionally biased region" description="Pro residues" evidence="1">
    <location>
        <begin position="182"/>
        <end position="194"/>
    </location>
</feature>
<dbReference type="EMBL" id="CAJNOG010000101">
    <property type="protein sequence ID" value="CAF0943929.1"/>
    <property type="molecule type" value="Genomic_DNA"/>
</dbReference>
<proteinExistence type="predicted"/>
<evidence type="ECO:0000313" key="2">
    <source>
        <dbReference type="EMBL" id="CAF0943929.1"/>
    </source>
</evidence>
<feature type="region of interest" description="Disordered" evidence="1">
    <location>
        <begin position="172"/>
        <end position="194"/>
    </location>
</feature>
<dbReference type="AlphaFoldDB" id="A0A814CIU4"/>
<organism evidence="2 3">
    <name type="scientific">Adineta steineri</name>
    <dbReference type="NCBI Taxonomy" id="433720"/>
    <lineage>
        <taxon>Eukaryota</taxon>
        <taxon>Metazoa</taxon>
        <taxon>Spiralia</taxon>
        <taxon>Gnathifera</taxon>
        <taxon>Rotifera</taxon>
        <taxon>Eurotatoria</taxon>
        <taxon>Bdelloidea</taxon>
        <taxon>Adinetida</taxon>
        <taxon>Adinetidae</taxon>
        <taxon>Adineta</taxon>
    </lineage>
</organism>
<protein>
    <submittedName>
        <fullName evidence="2">Uncharacterized protein</fullName>
    </submittedName>
</protein>
<accession>A0A814CIU4</accession>
<comment type="caution">
    <text evidence="2">The sequence shown here is derived from an EMBL/GenBank/DDBJ whole genome shotgun (WGS) entry which is preliminary data.</text>
</comment>
<sequence>MNPCSRISGSKHFRKTQPSSDLSSNASIHSYRSNIDPQLRQSDLTRSRTSSANSANTIFKPTTTSSPQKTPIELREELTSVRPRRPPRTAPSLSSSVSSLAGASNDSPRSSTTDVNVSGQFIIASASQTLLSTESLNEETNDEIIQTKTDNNHKKSLSPTHLLANKIRALTKSSEQLINDNPPRPPPKPPKFLR</sequence>
<name>A0A814CIU4_9BILA</name>
<dbReference type="Proteomes" id="UP000663845">
    <property type="component" value="Unassembled WGS sequence"/>
</dbReference>